<dbReference type="SUPFAM" id="SSF55979">
    <property type="entry name" value="DNA clamp"/>
    <property type="match status" value="1"/>
</dbReference>
<gene>
    <name evidence="4" type="ORF">VE01_00973</name>
</gene>
<feature type="region of interest" description="Disordered" evidence="3">
    <location>
        <begin position="351"/>
        <end position="449"/>
    </location>
</feature>
<reference evidence="5" key="2">
    <citation type="journal article" date="2018" name="Nat. Commun.">
        <title>Extreme sensitivity to ultraviolet light in the fungal pathogen causing white-nose syndrome of bats.</title>
        <authorList>
            <person name="Palmer J.M."/>
            <person name="Drees K.P."/>
            <person name="Foster J.T."/>
            <person name="Lindner D.L."/>
        </authorList>
    </citation>
    <scope>NUCLEOTIDE SEQUENCE [LARGE SCALE GENOMIC DNA]</scope>
    <source>
        <strain evidence="5">UAMH 10579</strain>
    </source>
</reference>
<name>A0A2P2SW33_9PEZI</name>
<keyword evidence="2" id="KW-0227">DNA damage</keyword>
<dbReference type="InterPro" id="IPR026584">
    <property type="entry name" value="Rad9"/>
</dbReference>
<comment type="similarity">
    <text evidence="1 2">Belongs to the rad9 family.</text>
</comment>
<evidence type="ECO:0000256" key="1">
    <source>
        <dbReference type="ARBA" id="ARBA00008494"/>
    </source>
</evidence>
<evidence type="ECO:0000313" key="4">
    <source>
        <dbReference type="EMBL" id="OBU01057.1"/>
    </source>
</evidence>
<dbReference type="GO" id="GO:0006281">
    <property type="term" value="P:DNA repair"/>
    <property type="evidence" value="ECO:0007669"/>
    <property type="project" value="UniProtKB-UniRule"/>
</dbReference>
<organism evidence="4 5">
    <name type="scientific">Pseudogymnoascus verrucosus</name>
    <dbReference type="NCBI Taxonomy" id="342668"/>
    <lineage>
        <taxon>Eukaryota</taxon>
        <taxon>Fungi</taxon>
        <taxon>Dikarya</taxon>
        <taxon>Ascomycota</taxon>
        <taxon>Pezizomycotina</taxon>
        <taxon>Leotiomycetes</taxon>
        <taxon>Thelebolales</taxon>
        <taxon>Thelebolaceae</taxon>
        <taxon>Pseudogymnoascus</taxon>
    </lineage>
</organism>
<dbReference type="GO" id="GO:0030896">
    <property type="term" value="C:checkpoint clamp complex"/>
    <property type="evidence" value="ECO:0007669"/>
    <property type="project" value="UniProtKB-UniRule"/>
</dbReference>
<feature type="compositionally biased region" description="Polar residues" evidence="3">
    <location>
        <begin position="429"/>
        <end position="441"/>
    </location>
</feature>
<dbReference type="PANTHER" id="PTHR15237:SF0">
    <property type="entry name" value="CELL CYCLE CHECKPOINT CONTROL PROTEIN"/>
    <property type="match status" value="1"/>
</dbReference>
<dbReference type="GeneID" id="28834359"/>
<dbReference type="Proteomes" id="UP000091956">
    <property type="component" value="Unassembled WGS sequence"/>
</dbReference>
<dbReference type="GO" id="GO:0071479">
    <property type="term" value="P:cellular response to ionizing radiation"/>
    <property type="evidence" value="ECO:0007669"/>
    <property type="project" value="TreeGrafter"/>
</dbReference>
<dbReference type="GO" id="GO:0000076">
    <property type="term" value="P:DNA replication checkpoint signaling"/>
    <property type="evidence" value="ECO:0007669"/>
    <property type="project" value="TreeGrafter"/>
</dbReference>
<accession>A0A2P2SW33</accession>
<evidence type="ECO:0000256" key="3">
    <source>
        <dbReference type="SAM" id="MobiDB-lite"/>
    </source>
</evidence>
<sequence>MAVLTFTLSPEAVGKMHDALICLGKFNESVSLEATRDHLVLTALNTTRTGYASFTFATNKFFSKFIYNPPRTSGSTRGKFTCRLYNKALASIFKGRSADPLREKDTGIERCEVSVEDGAGGVKSRFVAQMICRHGVIKTYQLTFESSSSMHALFKPEMSKSHWSIPSCVLREFIDHFGPKTEQLDIYAKDGRAIFTSYTEKIVAGKEVLKQPLHTSIAIDTTEFSQFNVEDMLHIIISVKDFKAIVQHAGSLDTEVSAAYSYPSKPMQLKYGDEGVTSEFILMTIGDYKATSAVPLPNTIMRNSTSAPSRQHTEDPPVANVVQLPAASMQPPPRSGPPPATLLGHRARALRHSPPLPQPSIDSDSLFVPDDEEDRRWNPSGYGGEDEELLGWDAGTDTDGQLKASSRGPQESYPAVNSIHGSMARKRSASPSNVAPTQRVSQIRGIFDD</sequence>
<keyword evidence="5" id="KW-1185">Reference proteome</keyword>
<dbReference type="Pfam" id="PF04139">
    <property type="entry name" value="Rad9"/>
    <property type="match status" value="1"/>
</dbReference>
<dbReference type="GO" id="GO:0031573">
    <property type="term" value="P:mitotic intra-S DNA damage checkpoint signaling"/>
    <property type="evidence" value="ECO:0007669"/>
    <property type="project" value="TreeGrafter"/>
</dbReference>
<dbReference type="EMBL" id="KV460207">
    <property type="protein sequence ID" value="OBU01057.1"/>
    <property type="molecule type" value="Genomic_DNA"/>
</dbReference>
<evidence type="ECO:0000313" key="5">
    <source>
        <dbReference type="Proteomes" id="UP000091956"/>
    </source>
</evidence>
<dbReference type="AlphaFoldDB" id="A0A2P2SW33"/>
<dbReference type="PANTHER" id="PTHR15237">
    <property type="entry name" value="DNA REPAIR PROTEIN RAD9"/>
    <property type="match status" value="1"/>
</dbReference>
<dbReference type="STRING" id="342668.A0A2P2SW33"/>
<dbReference type="Gene3D" id="3.70.10.10">
    <property type="match status" value="1"/>
</dbReference>
<reference evidence="4 5" key="1">
    <citation type="submission" date="2016-03" db="EMBL/GenBank/DDBJ databases">
        <title>Comparative genomics of Pseudogymnoascus destructans, the fungus causing white-nose syndrome of bats.</title>
        <authorList>
            <person name="Palmer J.M."/>
            <person name="Drees K.P."/>
            <person name="Foster J.T."/>
            <person name="Lindner D.L."/>
        </authorList>
    </citation>
    <scope>NUCLEOTIDE SEQUENCE [LARGE SCALE GENOMIC DNA]</scope>
    <source>
        <strain evidence="4 5">UAMH 10579</strain>
    </source>
</reference>
<evidence type="ECO:0000256" key="2">
    <source>
        <dbReference type="PIRNR" id="PIRNR009303"/>
    </source>
</evidence>
<dbReference type="PIRSF" id="PIRSF009303">
    <property type="entry name" value="Cell_cycle_RAD9"/>
    <property type="match status" value="1"/>
</dbReference>
<protein>
    <recommendedName>
        <fullName evidence="2">DNA repair protein rad9</fullName>
    </recommendedName>
</protein>
<dbReference type="RefSeq" id="XP_018134789.1">
    <property type="nucleotide sequence ID" value="XM_018270501.2"/>
</dbReference>
<dbReference type="InterPro" id="IPR007268">
    <property type="entry name" value="Rad9/Ddc1"/>
</dbReference>
<proteinExistence type="inferred from homology"/>
<dbReference type="OrthoDB" id="60092at2759"/>
<comment type="function">
    <text evidence="2">Acts in DNA repair and mutagenesis. Involved in promoting resistance to ionizing radiation and UV light, as well as regulating cell cycle progression after irradiation.</text>
</comment>
<dbReference type="InterPro" id="IPR046938">
    <property type="entry name" value="DNA_clamp_sf"/>
</dbReference>